<dbReference type="GO" id="GO:0017038">
    <property type="term" value="P:protein import"/>
    <property type="evidence" value="ECO:0007669"/>
    <property type="project" value="TreeGrafter"/>
</dbReference>
<keyword evidence="5 7" id="KW-0472">Membrane</keyword>
<keyword evidence="4 7" id="KW-1133">Transmembrane helix</keyword>
<proteinExistence type="inferred from homology"/>
<dbReference type="GO" id="GO:0005886">
    <property type="term" value="C:plasma membrane"/>
    <property type="evidence" value="ECO:0007669"/>
    <property type="project" value="UniProtKB-SubCell"/>
</dbReference>
<evidence type="ECO:0000256" key="4">
    <source>
        <dbReference type="ARBA" id="ARBA00022989"/>
    </source>
</evidence>
<dbReference type="RefSeq" id="WP_008735354.1">
    <property type="nucleotide sequence ID" value="NZ_CP004387.1"/>
</dbReference>
<keyword evidence="3 7" id="KW-0812">Transmembrane</keyword>
<evidence type="ECO:0000313" key="10">
    <source>
        <dbReference type="Proteomes" id="UP000006764"/>
    </source>
</evidence>
<evidence type="ECO:0000256" key="3">
    <source>
        <dbReference type="ARBA" id="ARBA00022692"/>
    </source>
</evidence>
<keyword evidence="10" id="KW-1185">Reference proteome</keyword>
<dbReference type="Pfam" id="PF01618">
    <property type="entry name" value="MotA_ExbB"/>
    <property type="match status" value="1"/>
</dbReference>
<dbReference type="PANTHER" id="PTHR30625:SF11">
    <property type="entry name" value="MOTA_TOLQ_EXBB PROTON CHANNEL DOMAIN-CONTAINING PROTEIN"/>
    <property type="match status" value="1"/>
</dbReference>
<reference evidence="9 10" key="1">
    <citation type="journal article" date="2012" name="J. Bacteriol.">
        <title>Genome sequence of an alkane-degrading bacterium, Alcanivorax pacificus type strain W11-5, isolated from deep sea sediment.</title>
        <authorList>
            <person name="Lai Q."/>
            <person name="Shao Z."/>
        </authorList>
    </citation>
    <scope>NUCLEOTIDE SEQUENCE [LARGE SCALE GENOMIC DNA]</scope>
    <source>
        <strain evidence="9 10">W11-5</strain>
    </source>
</reference>
<accession>A0A0B4XNR5</accession>
<evidence type="ECO:0000256" key="2">
    <source>
        <dbReference type="ARBA" id="ARBA00022475"/>
    </source>
</evidence>
<dbReference type="KEGG" id="apac:S7S_09990"/>
<comment type="similarity">
    <text evidence="6">Belongs to the exbB/tolQ family.</text>
</comment>
<feature type="transmembrane region" description="Helical" evidence="7">
    <location>
        <begin position="6"/>
        <end position="27"/>
    </location>
</feature>
<dbReference type="OrthoDB" id="4045at2"/>
<dbReference type="HOGENOM" id="CLU_053325_4_5_6"/>
<dbReference type="EMBL" id="CP004387">
    <property type="protein sequence ID" value="AJD48410.1"/>
    <property type="molecule type" value="Genomic_DNA"/>
</dbReference>
<gene>
    <name evidence="9" type="ORF">S7S_09990</name>
</gene>
<dbReference type="InterPro" id="IPR002898">
    <property type="entry name" value="MotA_ExbB_proton_chnl"/>
</dbReference>
<feature type="domain" description="MotA/TolQ/ExbB proton channel" evidence="8">
    <location>
        <begin position="67"/>
        <end position="187"/>
    </location>
</feature>
<dbReference type="InterPro" id="IPR050790">
    <property type="entry name" value="ExbB/TolQ_transport"/>
</dbReference>
<feature type="transmembrane region" description="Helical" evidence="7">
    <location>
        <begin position="113"/>
        <end position="138"/>
    </location>
</feature>
<keyword evidence="6" id="KW-0813">Transport</keyword>
<keyword evidence="6" id="KW-0653">Protein transport</keyword>
<organism evidence="9 10">
    <name type="scientific">Isoalcanivorax pacificus W11-5</name>
    <dbReference type="NCBI Taxonomy" id="391936"/>
    <lineage>
        <taxon>Bacteria</taxon>
        <taxon>Pseudomonadati</taxon>
        <taxon>Pseudomonadota</taxon>
        <taxon>Gammaproteobacteria</taxon>
        <taxon>Oceanospirillales</taxon>
        <taxon>Alcanivoracaceae</taxon>
        <taxon>Isoalcanivorax</taxon>
    </lineage>
</organism>
<evidence type="ECO:0000256" key="7">
    <source>
        <dbReference type="SAM" id="Phobius"/>
    </source>
</evidence>
<dbReference type="STRING" id="391936.S7S_09990"/>
<feature type="transmembrane region" description="Helical" evidence="7">
    <location>
        <begin position="150"/>
        <end position="171"/>
    </location>
</feature>
<keyword evidence="2" id="KW-1003">Cell membrane</keyword>
<name>A0A0B4XNR5_9GAMM</name>
<evidence type="ECO:0000256" key="5">
    <source>
        <dbReference type="ARBA" id="ARBA00023136"/>
    </source>
</evidence>
<dbReference type="AlphaFoldDB" id="A0A0B4XNR5"/>
<evidence type="ECO:0000256" key="6">
    <source>
        <dbReference type="RuleBase" id="RU004057"/>
    </source>
</evidence>
<dbReference type="Proteomes" id="UP000006764">
    <property type="component" value="Chromosome"/>
</dbReference>
<evidence type="ECO:0000313" key="9">
    <source>
        <dbReference type="EMBL" id="AJD48410.1"/>
    </source>
</evidence>
<comment type="subcellular location">
    <subcellularLocation>
        <location evidence="1">Cell membrane</location>
        <topology evidence="1">Multi-pass membrane protein</topology>
    </subcellularLocation>
    <subcellularLocation>
        <location evidence="6">Membrane</location>
        <topology evidence="6">Multi-pass membrane protein</topology>
    </subcellularLocation>
</comment>
<sequence length="211" mass="22460">MLEIVLAGGWMMVPILLCSAVALAIVVERFWSLRPSRLAPAELLGQVRGSWQKNKVDRNYLQALRGNSPLGRILAAGLASGAASRDVSKERIEEAASQEVHDMERFLNTLGTIAAIAPLLGLLGTVIGMIDVFSVIMVQGSGDAGRLAGGISTALITTAAGLSVAIPALFFHRFFVRRVDEITVGMEQAAVQLLDWMHGAEQAPREGKAAS</sequence>
<protein>
    <submittedName>
        <fullName evidence="9">Biopolymer transport protein</fullName>
    </submittedName>
</protein>
<evidence type="ECO:0000256" key="1">
    <source>
        <dbReference type="ARBA" id="ARBA00004651"/>
    </source>
</evidence>
<dbReference type="PANTHER" id="PTHR30625">
    <property type="entry name" value="PROTEIN TOLQ"/>
    <property type="match status" value="1"/>
</dbReference>
<evidence type="ECO:0000259" key="8">
    <source>
        <dbReference type="Pfam" id="PF01618"/>
    </source>
</evidence>